<dbReference type="InterPro" id="IPR002347">
    <property type="entry name" value="SDR_fam"/>
</dbReference>
<organism evidence="13 14">
    <name type="scientific">Petromyzon marinus</name>
    <name type="common">Sea lamprey</name>
    <dbReference type="NCBI Taxonomy" id="7757"/>
    <lineage>
        <taxon>Eukaryota</taxon>
        <taxon>Metazoa</taxon>
        <taxon>Chordata</taxon>
        <taxon>Craniata</taxon>
        <taxon>Vertebrata</taxon>
        <taxon>Cyclostomata</taxon>
        <taxon>Hyperoartia</taxon>
        <taxon>Petromyzontiformes</taxon>
        <taxon>Petromyzontidae</taxon>
        <taxon>Petromyzon</taxon>
    </lineage>
</organism>
<comment type="subunit">
    <text evidence="2">Homodimer.</text>
</comment>
<evidence type="ECO:0000256" key="3">
    <source>
        <dbReference type="ARBA" id="ARBA00022857"/>
    </source>
</evidence>
<evidence type="ECO:0000256" key="8">
    <source>
        <dbReference type="ARBA" id="ARBA00039520"/>
    </source>
</evidence>
<evidence type="ECO:0000256" key="4">
    <source>
        <dbReference type="ARBA" id="ARBA00023002"/>
    </source>
</evidence>
<name>A0AAJ7WQL9_PETMA</name>
<dbReference type="FunFam" id="3.40.50.720:FF:000157">
    <property type="entry name" value="Quinoid dihydropteridine reductase"/>
    <property type="match status" value="1"/>
</dbReference>
<evidence type="ECO:0000256" key="10">
    <source>
        <dbReference type="ARBA" id="ARBA00042518"/>
    </source>
</evidence>
<evidence type="ECO:0000256" key="12">
    <source>
        <dbReference type="ARBA" id="ARBA00047536"/>
    </source>
</evidence>
<keyword evidence="3" id="KW-0521">NADP</keyword>
<keyword evidence="13" id="KW-1185">Reference proteome</keyword>
<comment type="catalytic activity">
    <reaction evidence="11">
        <text>5,6,7,8-tetrahydropteridine + NADP(+) = 6,7-dihydropteridine + NADPH + H(+)</text>
        <dbReference type="Rhea" id="RHEA:17865"/>
        <dbReference type="ChEBI" id="CHEBI:15378"/>
        <dbReference type="ChEBI" id="CHEBI:28889"/>
        <dbReference type="ChEBI" id="CHEBI:30156"/>
        <dbReference type="ChEBI" id="CHEBI:57783"/>
        <dbReference type="ChEBI" id="CHEBI:58349"/>
        <dbReference type="EC" id="1.5.1.34"/>
    </reaction>
    <physiologicalReaction direction="right-to-left" evidence="11">
        <dbReference type="Rhea" id="RHEA:17867"/>
    </physiologicalReaction>
</comment>
<dbReference type="InterPro" id="IPR036291">
    <property type="entry name" value="NAD(P)-bd_dom_sf"/>
</dbReference>
<comment type="catalytic activity">
    <reaction evidence="12">
        <text>5,6,7,8-tetrahydropteridine + NAD(+) = 6,7-dihydropteridine + NADH + H(+)</text>
        <dbReference type="Rhea" id="RHEA:17869"/>
        <dbReference type="ChEBI" id="CHEBI:15378"/>
        <dbReference type="ChEBI" id="CHEBI:28889"/>
        <dbReference type="ChEBI" id="CHEBI:30156"/>
        <dbReference type="ChEBI" id="CHEBI:57540"/>
        <dbReference type="ChEBI" id="CHEBI:57945"/>
        <dbReference type="EC" id="1.5.1.34"/>
    </reaction>
    <physiologicalReaction direction="right-to-left" evidence="12">
        <dbReference type="Rhea" id="RHEA:17871"/>
    </physiologicalReaction>
</comment>
<evidence type="ECO:0000256" key="7">
    <source>
        <dbReference type="ARBA" id="ARBA00039153"/>
    </source>
</evidence>
<gene>
    <name evidence="14" type="primary">QDPR</name>
</gene>
<dbReference type="GO" id="GO:0006729">
    <property type="term" value="P:tetrahydrobiopterin biosynthetic process"/>
    <property type="evidence" value="ECO:0007669"/>
    <property type="project" value="UniProtKB-KW"/>
</dbReference>
<proteinExistence type="inferred from homology"/>
<protein>
    <recommendedName>
        <fullName evidence="8">Dihydropteridine reductase</fullName>
        <ecNumber evidence="7">1.5.1.34</ecNumber>
    </recommendedName>
    <alternativeName>
        <fullName evidence="10">HDHPR</fullName>
    </alternativeName>
    <alternativeName>
        <fullName evidence="9">Quinoid dihydropteridine reductase</fullName>
    </alternativeName>
</protein>
<evidence type="ECO:0000256" key="2">
    <source>
        <dbReference type="ARBA" id="ARBA00011738"/>
    </source>
</evidence>
<accession>A0AAJ7WQL9</accession>
<dbReference type="SUPFAM" id="SSF51735">
    <property type="entry name" value="NAD(P)-binding Rossmann-fold domains"/>
    <property type="match status" value="1"/>
</dbReference>
<dbReference type="EC" id="1.5.1.34" evidence="7"/>
<dbReference type="GO" id="GO:0070402">
    <property type="term" value="F:NADPH binding"/>
    <property type="evidence" value="ECO:0007669"/>
    <property type="project" value="TreeGrafter"/>
</dbReference>
<evidence type="ECO:0000256" key="6">
    <source>
        <dbReference type="ARBA" id="ARBA00037099"/>
    </source>
</evidence>
<dbReference type="PRINTS" id="PR00081">
    <property type="entry name" value="GDHRDH"/>
</dbReference>
<dbReference type="CTD" id="5860"/>
<evidence type="ECO:0000256" key="1">
    <source>
        <dbReference type="ARBA" id="ARBA00006484"/>
    </source>
</evidence>
<dbReference type="GO" id="GO:0070404">
    <property type="term" value="F:NADH binding"/>
    <property type="evidence" value="ECO:0007669"/>
    <property type="project" value="TreeGrafter"/>
</dbReference>
<dbReference type="GO" id="GO:0004155">
    <property type="term" value="F:6,7-dihydropteridine reductase activity"/>
    <property type="evidence" value="ECO:0007669"/>
    <property type="project" value="UniProtKB-EC"/>
</dbReference>
<comment type="similarity">
    <text evidence="1">Belongs to the short-chain dehydrogenases/reductases (SDR) family.</text>
</comment>
<dbReference type="KEGG" id="pmrn:116940457"/>
<evidence type="ECO:0000256" key="9">
    <source>
        <dbReference type="ARBA" id="ARBA00041348"/>
    </source>
</evidence>
<evidence type="ECO:0000256" key="11">
    <source>
        <dbReference type="ARBA" id="ARBA00047429"/>
    </source>
</evidence>
<keyword evidence="5" id="KW-0783">Tetrahydrobiopterin biosynthesis</keyword>
<dbReference type="Gene3D" id="3.40.50.720">
    <property type="entry name" value="NAD(P)-binding Rossmann-like Domain"/>
    <property type="match status" value="1"/>
</dbReference>
<dbReference type="Pfam" id="PF00106">
    <property type="entry name" value="adh_short"/>
    <property type="match status" value="1"/>
</dbReference>
<comment type="function">
    <text evidence="6">Catalyzes the conversion of quinonoid dihydrobiopterin into tetrahydrobiopterin.</text>
</comment>
<dbReference type="GO" id="GO:0006559">
    <property type="term" value="P:L-phenylalanine catabolic process"/>
    <property type="evidence" value="ECO:0007669"/>
    <property type="project" value="TreeGrafter"/>
</dbReference>
<sequence length="236" mass="24083">MARRVLVYGGRGALGAECVKIFKARQWWVASVDLVANDAADANVLVKPSDSLAEQAEQVAGEVAALLGDAKLDALLCVAGGWAGGSAKSKAMAKNTELMLKQSVWTSTIAAQLAAKHLGDSGLLQLTGASASLGPTSGMMGYGLAKAAVHQLTTSLAADGSGLPAGASVLAILPVTLDTPMNRKSMPNADTGTWTPLGFVAETLLKWAGGEGRPASGSLVQLLTESGKTQLLTVQR</sequence>
<dbReference type="PANTHER" id="PTHR15104:SF0">
    <property type="entry name" value="DIHYDROPTERIDINE REDUCTASE"/>
    <property type="match status" value="1"/>
</dbReference>
<keyword evidence="4" id="KW-0560">Oxidoreductase</keyword>
<dbReference type="GO" id="GO:0005737">
    <property type="term" value="C:cytoplasm"/>
    <property type="evidence" value="ECO:0007669"/>
    <property type="project" value="TreeGrafter"/>
</dbReference>
<evidence type="ECO:0000313" key="13">
    <source>
        <dbReference type="Proteomes" id="UP001318040"/>
    </source>
</evidence>
<reference evidence="14" key="1">
    <citation type="submission" date="2025-08" db="UniProtKB">
        <authorList>
            <consortium name="RefSeq"/>
        </authorList>
    </citation>
    <scope>IDENTIFICATION</scope>
    <source>
        <tissue evidence="14">Sperm</tissue>
    </source>
</reference>
<dbReference type="GeneID" id="116940457"/>
<evidence type="ECO:0000313" key="14">
    <source>
        <dbReference type="RefSeq" id="XP_032806197.1"/>
    </source>
</evidence>
<dbReference type="RefSeq" id="XP_032806197.1">
    <property type="nucleotide sequence ID" value="XM_032950306.1"/>
</dbReference>
<evidence type="ECO:0000256" key="5">
    <source>
        <dbReference type="ARBA" id="ARBA00023007"/>
    </source>
</evidence>
<dbReference type="AlphaFoldDB" id="A0AAJ7WQL9"/>
<dbReference type="CDD" id="cd05334">
    <property type="entry name" value="DHPR_SDR_c_like"/>
    <property type="match status" value="1"/>
</dbReference>
<dbReference type="Proteomes" id="UP001318040">
    <property type="component" value="Chromosome 9"/>
</dbReference>
<dbReference type="PANTHER" id="PTHR15104">
    <property type="entry name" value="DIHYDROPTERIDINE REDUCTASE"/>
    <property type="match status" value="1"/>
</dbReference>